<dbReference type="Gene3D" id="2.40.10.180">
    <property type="entry name" value="Phage tail proteins"/>
    <property type="match status" value="1"/>
</dbReference>
<gene>
    <name evidence="1" type="ORF">GFB49_11630</name>
</gene>
<dbReference type="GO" id="GO:0019068">
    <property type="term" value="P:virion assembly"/>
    <property type="evidence" value="ECO:0007669"/>
    <property type="project" value="InterPro"/>
</dbReference>
<dbReference type="AlphaFoldDB" id="A0A843YK84"/>
<evidence type="ECO:0000313" key="1">
    <source>
        <dbReference type="EMBL" id="MQQ09107.1"/>
    </source>
</evidence>
<organism evidence="1 2">
    <name type="scientific">Tritonibacter litoralis</name>
    <dbReference type="NCBI Taxonomy" id="2662264"/>
    <lineage>
        <taxon>Bacteria</taxon>
        <taxon>Pseudomonadati</taxon>
        <taxon>Pseudomonadota</taxon>
        <taxon>Alphaproteobacteria</taxon>
        <taxon>Rhodobacterales</taxon>
        <taxon>Paracoccaceae</taxon>
        <taxon>Tritonibacter</taxon>
    </lineage>
</organism>
<sequence>MIEGPEEWAIFTDPDVFGEVITYQGQGQTPAEITAVFSAPYALIDGGPGPGVATTQPTLTFGSEQLTFTPRQGDQVTLTQSHPGFPAGTTLRVADPQPDGAGLIRLILERN</sequence>
<proteinExistence type="predicted"/>
<reference evidence="1 2" key="1">
    <citation type="submission" date="2019-10" db="EMBL/GenBank/DDBJ databases">
        <title>Epibacterium sp. nov., isolated from seawater.</title>
        <authorList>
            <person name="Zhang X."/>
            <person name="Li N."/>
        </authorList>
    </citation>
    <scope>NUCLEOTIDE SEQUENCE [LARGE SCALE GENOMIC DNA]</scope>
    <source>
        <strain evidence="1 2">SM1979</strain>
    </source>
</reference>
<accession>A0A843YK84</accession>
<dbReference type="InterPro" id="IPR053734">
    <property type="entry name" value="Phage_Head-Tail_Connect_sf"/>
</dbReference>
<comment type="caution">
    <text evidence="1">The sequence shown here is derived from an EMBL/GenBank/DDBJ whole genome shotgun (WGS) entry which is preliminary data.</text>
</comment>
<dbReference type="InterPro" id="IPR008018">
    <property type="entry name" value="Phage_tail_attach_FII"/>
</dbReference>
<dbReference type="EMBL" id="WIBF01000006">
    <property type="protein sequence ID" value="MQQ09107.1"/>
    <property type="molecule type" value="Genomic_DNA"/>
</dbReference>
<name>A0A843YK84_9RHOB</name>
<dbReference type="Proteomes" id="UP000444174">
    <property type="component" value="Unassembled WGS sequence"/>
</dbReference>
<dbReference type="RefSeq" id="WP_153216050.1">
    <property type="nucleotide sequence ID" value="NZ_WIBF01000006.1"/>
</dbReference>
<keyword evidence="2" id="KW-1185">Reference proteome</keyword>
<evidence type="ECO:0000313" key="2">
    <source>
        <dbReference type="Proteomes" id="UP000444174"/>
    </source>
</evidence>
<protein>
    <submittedName>
        <fullName evidence="1">Uncharacterized protein</fullName>
    </submittedName>
</protein>
<dbReference type="Pfam" id="PF05354">
    <property type="entry name" value="Phage_attach"/>
    <property type="match status" value="1"/>
</dbReference>